<evidence type="ECO:0008006" key="4">
    <source>
        <dbReference type="Google" id="ProtNLM"/>
    </source>
</evidence>
<keyword evidence="1" id="KW-0812">Transmembrane</keyword>
<keyword evidence="3" id="KW-1185">Reference proteome</keyword>
<accession>A0A2A5T2L0</accession>
<feature type="transmembrane region" description="Helical" evidence="1">
    <location>
        <begin position="20"/>
        <end position="38"/>
    </location>
</feature>
<comment type="caution">
    <text evidence="2">The sequence shown here is derived from an EMBL/GenBank/DDBJ whole genome shotgun (WGS) entry which is preliminary data.</text>
</comment>
<dbReference type="Proteomes" id="UP000219020">
    <property type="component" value="Unassembled WGS sequence"/>
</dbReference>
<reference evidence="3" key="1">
    <citation type="submission" date="2017-04" db="EMBL/GenBank/DDBJ databases">
        <title>Genome evolution of the luminous symbionts of deep sea anglerfish.</title>
        <authorList>
            <person name="Hendry T.A."/>
        </authorList>
    </citation>
    <scope>NUCLEOTIDE SEQUENCE [LARGE SCALE GENOMIC DNA]</scope>
</reference>
<name>A0A2A5T2L0_9GAMM</name>
<protein>
    <recommendedName>
        <fullName evidence="4">Mobile element protein</fullName>
    </recommendedName>
</protein>
<organism evidence="2 3">
    <name type="scientific">Candidatus Enterovibrio escicola</name>
    <dbReference type="NCBI Taxonomy" id="1927127"/>
    <lineage>
        <taxon>Bacteria</taxon>
        <taxon>Pseudomonadati</taxon>
        <taxon>Pseudomonadota</taxon>
        <taxon>Gammaproteobacteria</taxon>
        <taxon>Vibrionales</taxon>
        <taxon>Vibrionaceae</taxon>
        <taxon>Enterovibrio</taxon>
    </lineage>
</organism>
<evidence type="ECO:0000313" key="2">
    <source>
        <dbReference type="EMBL" id="PCS22384.1"/>
    </source>
</evidence>
<keyword evidence="1" id="KW-1133">Transmembrane helix</keyword>
<keyword evidence="1" id="KW-0472">Membrane</keyword>
<dbReference type="AlphaFoldDB" id="A0A2A5T2L0"/>
<gene>
    <name evidence="2" type="ORF">BTN49_2113</name>
</gene>
<evidence type="ECO:0000256" key="1">
    <source>
        <dbReference type="SAM" id="Phobius"/>
    </source>
</evidence>
<dbReference type="EMBL" id="NBYY01000022">
    <property type="protein sequence ID" value="PCS22384.1"/>
    <property type="molecule type" value="Genomic_DNA"/>
</dbReference>
<proteinExistence type="predicted"/>
<evidence type="ECO:0000313" key="3">
    <source>
        <dbReference type="Proteomes" id="UP000219020"/>
    </source>
</evidence>
<sequence>MMGKDKHKISSWKQYNQVLVNWGSALNSLFVITILKLVKRCKM</sequence>